<evidence type="ECO:0000313" key="3">
    <source>
        <dbReference type="Proteomes" id="UP000830115"/>
    </source>
</evidence>
<dbReference type="SUPFAM" id="SSF54909">
    <property type="entry name" value="Dimeric alpha+beta barrel"/>
    <property type="match status" value="1"/>
</dbReference>
<dbReference type="InterPro" id="IPR011008">
    <property type="entry name" value="Dimeric_a/b-barrel"/>
</dbReference>
<dbReference type="Gene3D" id="3.30.70.920">
    <property type="match status" value="1"/>
</dbReference>
<dbReference type="PANTHER" id="PTHR30154">
    <property type="entry name" value="LEUCINE-RESPONSIVE REGULATORY PROTEIN"/>
    <property type="match status" value="1"/>
</dbReference>
<accession>A0ABY4M1C2</accession>
<evidence type="ECO:0000259" key="1">
    <source>
        <dbReference type="Pfam" id="PF01037"/>
    </source>
</evidence>
<dbReference type="RefSeq" id="WP_248862378.1">
    <property type="nucleotide sequence ID" value="NZ_CP086322.1"/>
</dbReference>
<proteinExistence type="predicted"/>
<dbReference type="Pfam" id="PF01037">
    <property type="entry name" value="AsnC_trans_reg"/>
    <property type="match status" value="1"/>
</dbReference>
<evidence type="ECO:0000313" key="2">
    <source>
        <dbReference type="EMBL" id="UQA91569.1"/>
    </source>
</evidence>
<protein>
    <submittedName>
        <fullName evidence="2">Lrp/AsnC ligand binding domain-containing protein</fullName>
    </submittedName>
</protein>
<dbReference type="PANTHER" id="PTHR30154:SF34">
    <property type="entry name" value="TRANSCRIPTIONAL REGULATOR AZLB"/>
    <property type="match status" value="1"/>
</dbReference>
<name>A0ABY4M1C2_9ACTN</name>
<gene>
    <name evidence="2" type="ORF">K9S39_06565</name>
</gene>
<feature type="domain" description="Transcription regulator AsnC/Lrp ligand binding" evidence="1">
    <location>
        <begin position="31"/>
        <end position="97"/>
    </location>
</feature>
<dbReference type="EMBL" id="CP086322">
    <property type="protein sequence ID" value="UQA91569.1"/>
    <property type="molecule type" value="Genomic_DNA"/>
</dbReference>
<organism evidence="2 3">
    <name type="scientific">Streptomyces halobius</name>
    <dbReference type="NCBI Taxonomy" id="2879846"/>
    <lineage>
        <taxon>Bacteria</taxon>
        <taxon>Bacillati</taxon>
        <taxon>Actinomycetota</taxon>
        <taxon>Actinomycetes</taxon>
        <taxon>Kitasatosporales</taxon>
        <taxon>Streptomycetaceae</taxon>
        <taxon>Streptomyces</taxon>
    </lineage>
</organism>
<reference evidence="2" key="1">
    <citation type="submission" date="2021-10" db="EMBL/GenBank/DDBJ databases">
        <title>Streptomyces nigrumlapis sp.nov.,an antimicrobial producing actinobacterium isolated from Black Gobi rocks.</title>
        <authorList>
            <person name="Wen Y."/>
            <person name="Zhang W."/>
            <person name="Liu X.G."/>
        </authorList>
    </citation>
    <scope>NUCLEOTIDE SEQUENCE</scope>
    <source>
        <strain evidence="2">ST13-2-2</strain>
    </source>
</reference>
<keyword evidence="3" id="KW-1185">Reference proteome</keyword>
<dbReference type="Proteomes" id="UP000830115">
    <property type="component" value="Chromosome"/>
</dbReference>
<dbReference type="InterPro" id="IPR019887">
    <property type="entry name" value="Tscrpt_reg_AsnC/Lrp_C"/>
</dbReference>
<sequence>MPWTRSSWPNSPRTPEYLGFHVLVRFWLCIAPGQLGAVGTALADHPEIPFVAATTGASHVVATGMFHDTQELFQYLNHRIGTLPGVESVETAPILREVKRLTYRPATR</sequence>